<keyword evidence="6" id="KW-0378">Hydrolase</keyword>
<evidence type="ECO:0000256" key="8">
    <source>
        <dbReference type="ARBA" id="ARBA00022989"/>
    </source>
</evidence>
<dbReference type="SUPFAM" id="SSF50156">
    <property type="entry name" value="PDZ domain-like"/>
    <property type="match status" value="1"/>
</dbReference>
<keyword evidence="9" id="KW-0482">Metalloprotease</keyword>
<dbReference type="InterPro" id="IPR036034">
    <property type="entry name" value="PDZ_sf"/>
</dbReference>
<keyword evidence="5 11" id="KW-0812">Transmembrane</keyword>
<dbReference type="GO" id="GO:0004222">
    <property type="term" value="F:metalloendopeptidase activity"/>
    <property type="evidence" value="ECO:0007669"/>
    <property type="project" value="InterPro"/>
</dbReference>
<name>A0A0G1HPL1_9BACT</name>
<gene>
    <name evidence="13" type="ORF">UW41_C0016G0007</name>
</gene>
<accession>A0A0G1HPL1</accession>
<dbReference type="GO" id="GO:0006508">
    <property type="term" value="P:proteolysis"/>
    <property type="evidence" value="ECO:0007669"/>
    <property type="project" value="UniProtKB-KW"/>
</dbReference>
<dbReference type="Pfam" id="PF02163">
    <property type="entry name" value="Peptidase_M50"/>
    <property type="match status" value="1"/>
</dbReference>
<keyword evidence="7" id="KW-0862">Zinc</keyword>
<dbReference type="GO" id="GO:0016020">
    <property type="term" value="C:membrane"/>
    <property type="evidence" value="ECO:0007669"/>
    <property type="project" value="UniProtKB-SubCell"/>
</dbReference>
<evidence type="ECO:0000256" key="5">
    <source>
        <dbReference type="ARBA" id="ARBA00022692"/>
    </source>
</evidence>
<feature type="transmembrane region" description="Helical" evidence="11">
    <location>
        <begin position="333"/>
        <end position="351"/>
    </location>
</feature>
<dbReference type="STRING" id="1618392.UW41_C0016G0007"/>
<dbReference type="Gene3D" id="2.30.42.10">
    <property type="match status" value="1"/>
</dbReference>
<keyword evidence="4" id="KW-0645">Protease</keyword>
<evidence type="ECO:0000256" key="2">
    <source>
        <dbReference type="ARBA" id="ARBA00004141"/>
    </source>
</evidence>
<keyword evidence="10 11" id="KW-0472">Membrane</keyword>
<reference evidence="13 14" key="1">
    <citation type="journal article" date="2015" name="Nature">
        <title>rRNA introns, odd ribosomes, and small enigmatic genomes across a large radiation of phyla.</title>
        <authorList>
            <person name="Brown C.T."/>
            <person name="Hug L.A."/>
            <person name="Thomas B.C."/>
            <person name="Sharon I."/>
            <person name="Castelle C.J."/>
            <person name="Singh A."/>
            <person name="Wilkins M.J."/>
            <person name="Williams K.H."/>
            <person name="Banfield J.F."/>
        </authorList>
    </citation>
    <scope>NUCLEOTIDE SEQUENCE [LARGE SCALE GENOMIC DNA]</scope>
</reference>
<dbReference type="EMBL" id="LCIE01000016">
    <property type="protein sequence ID" value="KKT48870.1"/>
    <property type="molecule type" value="Genomic_DNA"/>
</dbReference>
<comment type="caution">
    <text evidence="13">The sequence shown here is derived from an EMBL/GenBank/DDBJ whole genome shotgun (WGS) entry which is preliminary data.</text>
</comment>
<feature type="transmembrane region" description="Helical" evidence="11">
    <location>
        <begin position="89"/>
        <end position="118"/>
    </location>
</feature>
<evidence type="ECO:0000256" key="6">
    <source>
        <dbReference type="ARBA" id="ARBA00022801"/>
    </source>
</evidence>
<protein>
    <recommendedName>
        <fullName evidence="12">Peptidase M50 domain-containing protein</fullName>
    </recommendedName>
</protein>
<dbReference type="CDD" id="cd06163">
    <property type="entry name" value="S2P-M50_PDZ_RseP-like"/>
    <property type="match status" value="1"/>
</dbReference>
<evidence type="ECO:0000256" key="1">
    <source>
        <dbReference type="ARBA" id="ARBA00001947"/>
    </source>
</evidence>
<sequence>MQIVIFVLMLSVLVLVHEFGHFIMARLFKMRVEEFGIGLPPRARKLFTNKGTLFSLNWLPIGGFVKLFGEDMDDPAQAGSPEAFFNKPVWQRAGVLTAGVVMNFLLGVFAFGIVYTYLGIPTKTDKVIVVEVGKNTPAEAAGIKTESQITKVTFENKEIVFSGVSGFIKQIEPLKGKEIELTLLQKGGKEEVIKIVPRLTPPQGEGALGVALSDMEMKMYPIWQRPFRGVVVGVTESWAWGKEITVSLGKLLWGILTGKGVPKDVAGPIGIYQVSKQVYKVGWIATLQFMAILSINLAILNIMPFPALDGGRVFFLGIEKIIGKRLKNRIEGYVHTVGMFFLIGLMLLITVRDVIKLVRP</sequence>
<dbReference type="PANTHER" id="PTHR42837">
    <property type="entry name" value="REGULATOR OF SIGMA-E PROTEASE RSEP"/>
    <property type="match status" value="1"/>
</dbReference>
<comment type="cofactor">
    <cofactor evidence="1">
        <name>Zn(2+)</name>
        <dbReference type="ChEBI" id="CHEBI:29105"/>
    </cofactor>
</comment>
<evidence type="ECO:0000313" key="13">
    <source>
        <dbReference type="EMBL" id="KKT48870.1"/>
    </source>
</evidence>
<dbReference type="AlphaFoldDB" id="A0A0G1HPL1"/>
<dbReference type="PANTHER" id="PTHR42837:SF2">
    <property type="entry name" value="MEMBRANE METALLOPROTEASE ARASP2, CHLOROPLASTIC-RELATED"/>
    <property type="match status" value="1"/>
</dbReference>
<dbReference type="Proteomes" id="UP000034172">
    <property type="component" value="Unassembled WGS sequence"/>
</dbReference>
<organism evidence="13 14">
    <name type="scientific">Candidatus Collierbacteria bacterium GW2011_GWC2_44_18</name>
    <dbReference type="NCBI Taxonomy" id="1618392"/>
    <lineage>
        <taxon>Bacteria</taxon>
        <taxon>Candidatus Collieribacteriota</taxon>
    </lineage>
</organism>
<feature type="transmembrane region" description="Helical" evidence="11">
    <location>
        <begin position="6"/>
        <end position="28"/>
    </location>
</feature>
<comment type="similarity">
    <text evidence="3">Belongs to the peptidase M50B family.</text>
</comment>
<keyword evidence="8 11" id="KW-1133">Transmembrane helix</keyword>
<proteinExistence type="inferred from homology"/>
<feature type="domain" description="Peptidase M50" evidence="12">
    <location>
        <begin position="6"/>
        <end position="344"/>
    </location>
</feature>
<evidence type="ECO:0000256" key="4">
    <source>
        <dbReference type="ARBA" id="ARBA00022670"/>
    </source>
</evidence>
<evidence type="ECO:0000256" key="10">
    <source>
        <dbReference type="ARBA" id="ARBA00023136"/>
    </source>
</evidence>
<evidence type="ECO:0000256" key="9">
    <source>
        <dbReference type="ARBA" id="ARBA00023049"/>
    </source>
</evidence>
<evidence type="ECO:0000259" key="12">
    <source>
        <dbReference type="Pfam" id="PF02163"/>
    </source>
</evidence>
<comment type="subcellular location">
    <subcellularLocation>
        <location evidence="2">Membrane</location>
        <topology evidence="2">Multi-pass membrane protein</topology>
    </subcellularLocation>
</comment>
<evidence type="ECO:0000256" key="3">
    <source>
        <dbReference type="ARBA" id="ARBA00007931"/>
    </source>
</evidence>
<evidence type="ECO:0000256" key="7">
    <source>
        <dbReference type="ARBA" id="ARBA00022833"/>
    </source>
</evidence>
<dbReference type="InterPro" id="IPR008915">
    <property type="entry name" value="Peptidase_M50"/>
</dbReference>
<dbReference type="InterPro" id="IPR004387">
    <property type="entry name" value="Pept_M50_Zn"/>
</dbReference>
<evidence type="ECO:0000256" key="11">
    <source>
        <dbReference type="SAM" id="Phobius"/>
    </source>
</evidence>
<evidence type="ECO:0000313" key="14">
    <source>
        <dbReference type="Proteomes" id="UP000034172"/>
    </source>
</evidence>
<feature type="transmembrane region" description="Helical" evidence="11">
    <location>
        <begin position="281"/>
        <end position="303"/>
    </location>
</feature>